<dbReference type="Pfam" id="PF00400">
    <property type="entry name" value="WD40"/>
    <property type="match status" value="4"/>
</dbReference>
<proteinExistence type="predicted"/>
<dbReference type="InterPro" id="IPR001680">
    <property type="entry name" value="WD40_rpt"/>
</dbReference>
<organism evidence="4 5">
    <name type="scientific">Linnemannia elongata AG-77</name>
    <dbReference type="NCBI Taxonomy" id="1314771"/>
    <lineage>
        <taxon>Eukaryota</taxon>
        <taxon>Fungi</taxon>
        <taxon>Fungi incertae sedis</taxon>
        <taxon>Mucoromycota</taxon>
        <taxon>Mortierellomycotina</taxon>
        <taxon>Mortierellomycetes</taxon>
        <taxon>Mortierellales</taxon>
        <taxon>Mortierellaceae</taxon>
        <taxon>Linnemannia</taxon>
    </lineage>
</organism>
<dbReference type="PANTHER" id="PTHR19879">
    <property type="entry name" value="TRANSCRIPTION INITIATION FACTOR TFIID"/>
    <property type="match status" value="1"/>
</dbReference>
<keyword evidence="5" id="KW-1185">Reference proteome</keyword>
<dbReference type="InterPro" id="IPR019775">
    <property type="entry name" value="WD40_repeat_CS"/>
</dbReference>
<name>A0A197JP72_9FUNG</name>
<dbReference type="InterPro" id="IPR015943">
    <property type="entry name" value="WD40/YVTN_repeat-like_dom_sf"/>
</dbReference>
<dbReference type="PROSITE" id="PS50294">
    <property type="entry name" value="WD_REPEATS_REGION"/>
    <property type="match status" value="3"/>
</dbReference>
<sequence>NGQHIASAAFDSTVRLWDSLAGILIAVFSSSSPIVDASFAPNGLQLASADVLDKIRLWDVRSVRFSAGEQAHLSFVRTVVYLPTGPSIVSGGLEGVIRHCDASTGASKSTHVLSTRMTNSTALSSNVKQAAFCSKDTIQLRNLQTGEPGPVLEGHTKDVTGLAYSPCGQWIASISEDKTVRLWDLRNIEQAHILATINCGDGYGVSNVTFSPTGLQIAVGDMNGTVNVYDTQ</sequence>
<reference evidence="4 5" key="1">
    <citation type="submission" date="2016-05" db="EMBL/GenBank/DDBJ databases">
        <title>Genome sequencing reveals origins of a unique bacterial endosymbiosis in the earliest lineages of terrestrial Fungi.</title>
        <authorList>
            <consortium name="DOE Joint Genome Institute"/>
            <person name="Uehling J."/>
            <person name="Gryganskyi A."/>
            <person name="Hameed K."/>
            <person name="Tschaplinski T."/>
            <person name="Misztal P."/>
            <person name="Wu S."/>
            <person name="Desiro A."/>
            <person name="Vande Pol N."/>
            <person name="Du Z.-Y."/>
            <person name="Zienkiewicz A."/>
            <person name="Zienkiewicz K."/>
            <person name="Morin E."/>
            <person name="Tisserant E."/>
            <person name="Splivallo R."/>
            <person name="Hainaut M."/>
            <person name="Henrissat B."/>
            <person name="Ohm R."/>
            <person name="Kuo A."/>
            <person name="Yan J."/>
            <person name="Lipzen A."/>
            <person name="Nolan M."/>
            <person name="Labutti K."/>
            <person name="Barry K."/>
            <person name="Goldstein A."/>
            <person name="Labbe J."/>
            <person name="Schadt C."/>
            <person name="Tuskan G."/>
            <person name="Grigoriev I."/>
            <person name="Martin F."/>
            <person name="Vilgalys R."/>
            <person name="Bonito G."/>
        </authorList>
    </citation>
    <scope>NUCLEOTIDE SEQUENCE [LARGE SCALE GENOMIC DNA]</scope>
    <source>
        <strain evidence="4 5">AG-77</strain>
    </source>
</reference>
<dbReference type="OrthoDB" id="687049at2759"/>
<gene>
    <name evidence="4" type="ORF">K457DRAFT_54383</name>
</gene>
<dbReference type="Proteomes" id="UP000078512">
    <property type="component" value="Unassembled WGS sequence"/>
</dbReference>
<feature type="non-terminal residue" evidence="4">
    <location>
        <position position="1"/>
    </location>
</feature>
<dbReference type="PROSITE" id="PS50082">
    <property type="entry name" value="WD_REPEATS_2"/>
    <property type="match status" value="3"/>
</dbReference>
<dbReference type="InterPro" id="IPR020472">
    <property type="entry name" value="WD40_PAC1"/>
</dbReference>
<keyword evidence="1 3" id="KW-0853">WD repeat</keyword>
<keyword evidence="2" id="KW-0677">Repeat</keyword>
<evidence type="ECO:0000256" key="1">
    <source>
        <dbReference type="ARBA" id="ARBA00022574"/>
    </source>
</evidence>
<accession>A0A197JP72</accession>
<dbReference type="EMBL" id="KV442068">
    <property type="protein sequence ID" value="OAQ26281.1"/>
    <property type="molecule type" value="Genomic_DNA"/>
</dbReference>
<protein>
    <submittedName>
        <fullName evidence="4">WD40 repeat-like protein</fullName>
    </submittedName>
</protein>
<dbReference type="SUPFAM" id="SSF50978">
    <property type="entry name" value="WD40 repeat-like"/>
    <property type="match status" value="1"/>
</dbReference>
<dbReference type="AlphaFoldDB" id="A0A197JP72"/>
<dbReference type="STRING" id="1314771.A0A197JP72"/>
<feature type="repeat" description="WD" evidence="3">
    <location>
        <begin position="205"/>
        <end position="232"/>
    </location>
</feature>
<dbReference type="PROSITE" id="PS00678">
    <property type="entry name" value="WD_REPEATS_1"/>
    <property type="match status" value="1"/>
</dbReference>
<dbReference type="InterPro" id="IPR036322">
    <property type="entry name" value="WD40_repeat_dom_sf"/>
</dbReference>
<dbReference type="PANTHER" id="PTHR19879:SF9">
    <property type="entry name" value="TRANSCRIPTION INITIATION FACTOR TFIID SUBUNIT 5"/>
    <property type="match status" value="1"/>
</dbReference>
<dbReference type="Gene3D" id="2.130.10.10">
    <property type="entry name" value="YVTN repeat-like/Quinoprotein amine dehydrogenase"/>
    <property type="match status" value="2"/>
</dbReference>
<evidence type="ECO:0000313" key="4">
    <source>
        <dbReference type="EMBL" id="OAQ26281.1"/>
    </source>
</evidence>
<feature type="repeat" description="WD" evidence="3">
    <location>
        <begin position="1"/>
        <end position="18"/>
    </location>
</feature>
<evidence type="ECO:0000313" key="5">
    <source>
        <dbReference type="Proteomes" id="UP000078512"/>
    </source>
</evidence>
<evidence type="ECO:0000256" key="3">
    <source>
        <dbReference type="PROSITE-ProRule" id="PRU00221"/>
    </source>
</evidence>
<dbReference type="PRINTS" id="PR00320">
    <property type="entry name" value="GPROTEINBRPT"/>
</dbReference>
<dbReference type="SMART" id="SM00320">
    <property type="entry name" value="WD40"/>
    <property type="match status" value="4"/>
</dbReference>
<evidence type="ECO:0000256" key="2">
    <source>
        <dbReference type="ARBA" id="ARBA00022737"/>
    </source>
</evidence>
<feature type="non-terminal residue" evidence="4">
    <location>
        <position position="232"/>
    </location>
</feature>
<feature type="repeat" description="WD" evidence="3">
    <location>
        <begin position="152"/>
        <end position="193"/>
    </location>
</feature>